<evidence type="ECO:0000313" key="14">
    <source>
        <dbReference type="EMBL" id="KAF4313824.1"/>
    </source>
</evidence>
<keyword evidence="11 13" id="KW-0472">Membrane</keyword>
<dbReference type="Pfam" id="PF09531">
    <property type="entry name" value="Ndc1_Nup"/>
    <property type="match status" value="1"/>
</dbReference>
<feature type="transmembrane region" description="Helical" evidence="13">
    <location>
        <begin position="45"/>
        <end position="69"/>
    </location>
</feature>
<dbReference type="AlphaFoldDB" id="A0A8H4N766"/>
<comment type="subcellular location">
    <subcellularLocation>
        <location evidence="1">Nucleus membrane</location>
        <topology evidence="1">Multi-pass membrane protein</topology>
    </subcellularLocation>
    <subcellularLocation>
        <location evidence="2">Nucleus</location>
        <location evidence="2">Nuclear pore complex</location>
    </subcellularLocation>
</comment>
<evidence type="ECO:0000256" key="5">
    <source>
        <dbReference type="ARBA" id="ARBA00022692"/>
    </source>
</evidence>
<evidence type="ECO:0000256" key="4">
    <source>
        <dbReference type="ARBA" id="ARBA00022448"/>
    </source>
</evidence>
<evidence type="ECO:0000256" key="3">
    <source>
        <dbReference type="ARBA" id="ARBA00005760"/>
    </source>
</evidence>
<keyword evidence="15" id="KW-1185">Reference proteome</keyword>
<gene>
    <name evidence="14" type="ORF">GTA08_BOTSDO01105</name>
</gene>
<dbReference type="Proteomes" id="UP000572817">
    <property type="component" value="Unassembled WGS sequence"/>
</dbReference>
<protein>
    <submittedName>
        <fullName evidence="14">Nucleoporin protein Ndc1-Nup</fullName>
    </submittedName>
</protein>
<dbReference type="InterPro" id="IPR019049">
    <property type="entry name" value="Nucleoporin_prot_Ndc1/Nup"/>
</dbReference>
<dbReference type="PANTHER" id="PTHR13269:SF6">
    <property type="entry name" value="NUCLEOPORIN NDC1"/>
    <property type="match status" value="1"/>
</dbReference>
<dbReference type="EMBL" id="WWBZ02000001">
    <property type="protein sequence ID" value="KAF4313824.1"/>
    <property type="molecule type" value="Genomic_DNA"/>
</dbReference>
<keyword evidence="12" id="KW-0539">Nucleus</keyword>
<reference evidence="14" key="1">
    <citation type="submission" date="2020-04" db="EMBL/GenBank/DDBJ databases">
        <title>Genome Assembly and Annotation of Botryosphaeria dothidea sdau 11-99, a Latent Pathogen of Apple Fruit Ring Rot in China.</title>
        <authorList>
            <person name="Yu C."/>
            <person name="Diao Y."/>
            <person name="Lu Q."/>
            <person name="Zhao J."/>
            <person name="Cui S."/>
            <person name="Peng C."/>
            <person name="He B."/>
            <person name="Liu H."/>
        </authorList>
    </citation>
    <scope>NUCLEOTIDE SEQUENCE [LARGE SCALE GENOMIC DNA]</scope>
    <source>
        <strain evidence="14">Sdau11-99</strain>
    </source>
</reference>
<evidence type="ECO:0000256" key="10">
    <source>
        <dbReference type="ARBA" id="ARBA00023132"/>
    </source>
</evidence>
<name>A0A8H4N766_9PEZI</name>
<evidence type="ECO:0000256" key="1">
    <source>
        <dbReference type="ARBA" id="ARBA00004232"/>
    </source>
</evidence>
<evidence type="ECO:0000256" key="7">
    <source>
        <dbReference type="ARBA" id="ARBA00022927"/>
    </source>
</evidence>
<dbReference type="GO" id="GO:0106166">
    <property type="term" value="F:spindle pole body-nuclear membrane anchor activity"/>
    <property type="evidence" value="ECO:0007669"/>
    <property type="project" value="TreeGrafter"/>
</dbReference>
<keyword evidence="10" id="KW-0906">Nuclear pore complex</keyword>
<dbReference type="GO" id="GO:0051028">
    <property type="term" value="P:mRNA transport"/>
    <property type="evidence" value="ECO:0007669"/>
    <property type="project" value="UniProtKB-KW"/>
</dbReference>
<evidence type="ECO:0000256" key="11">
    <source>
        <dbReference type="ARBA" id="ARBA00023136"/>
    </source>
</evidence>
<dbReference type="GO" id="GO:0006999">
    <property type="term" value="P:nuclear pore organization"/>
    <property type="evidence" value="ECO:0007669"/>
    <property type="project" value="TreeGrafter"/>
</dbReference>
<sequence>MAAKPPPYRNFLSPFLHRQFGYVMGLTLILCYGFSIWMGSFNSLIWLWFLAGVRALLLFIALLFTLCLCMAHAHSGERTTPSEVQTFLQYLYSFSTINTFVCYGASAYWYCVVYIWSQPAKSNLGMVDPGKTYERARLNERPLYLYVMFLQLAVVQAFVHLYRDYGRLRLPFTDPASAEGTPPRSRRVALKQSILPMIHDTISRVGLFLIFGNATYFIFFRHTAWRIGYPIARIRDSTISGYRPRPGFNPFELTGRLVFEGIMLTYLWEFANTAMTIYLSKEPIKKDKELKLKPITSDSKDPNGSLLSGLRAKKELLRTYAFWELAVISQRFEDRRQTIYKEIERPTFKEVLNACLTEITAVKERIEAVSAPPPPPPPTEQQLAQQRLQIGYANKPLIADPLKDDDIFAPVDAPAGRAAKNFRRAKDFAKSHGKSPGPHPFAPLMREELPRLLENTSKKLPPPTAFHAAFQAFLLSPFGSPFRQTFSRCAAAVALGAPNSCANNIVNAVTALTQLALRSIKEDVYGIVNRDVVVIIRTFAAVLASVDAFVKTGLDVHWTDVMFDERTGKRYGKLGEVGEVAKALKTGLKEVLGVFEMYLRGMEMSEKEVREVKELLARVKVGTEEEE</sequence>
<evidence type="ECO:0000256" key="2">
    <source>
        <dbReference type="ARBA" id="ARBA00004567"/>
    </source>
</evidence>
<dbReference type="GO" id="GO:0015031">
    <property type="term" value="P:protein transport"/>
    <property type="evidence" value="ECO:0007669"/>
    <property type="project" value="UniProtKB-KW"/>
</dbReference>
<evidence type="ECO:0000256" key="8">
    <source>
        <dbReference type="ARBA" id="ARBA00022989"/>
    </source>
</evidence>
<evidence type="ECO:0000256" key="6">
    <source>
        <dbReference type="ARBA" id="ARBA00022816"/>
    </source>
</evidence>
<accession>A0A8H4N766</accession>
<comment type="similarity">
    <text evidence="3">Belongs to the NDC1 family.</text>
</comment>
<dbReference type="GO" id="GO:0070762">
    <property type="term" value="C:nuclear pore transmembrane ring"/>
    <property type="evidence" value="ECO:0007669"/>
    <property type="project" value="TreeGrafter"/>
</dbReference>
<dbReference type="GO" id="GO:0031965">
    <property type="term" value="C:nuclear membrane"/>
    <property type="evidence" value="ECO:0007669"/>
    <property type="project" value="UniProtKB-SubCell"/>
</dbReference>
<evidence type="ECO:0000256" key="13">
    <source>
        <dbReference type="SAM" id="Phobius"/>
    </source>
</evidence>
<feature type="transmembrane region" description="Helical" evidence="13">
    <location>
        <begin position="90"/>
        <end position="116"/>
    </location>
</feature>
<dbReference type="PANTHER" id="PTHR13269">
    <property type="entry name" value="NUCLEOPORIN NDC1"/>
    <property type="match status" value="1"/>
</dbReference>
<keyword evidence="5 13" id="KW-0812">Transmembrane</keyword>
<proteinExistence type="inferred from homology"/>
<feature type="transmembrane region" description="Helical" evidence="13">
    <location>
        <begin position="20"/>
        <end position="39"/>
    </location>
</feature>
<evidence type="ECO:0000313" key="15">
    <source>
        <dbReference type="Proteomes" id="UP000572817"/>
    </source>
</evidence>
<feature type="transmembrane region" description="Helical" evidence="13">
    <location>
        <begin position="143"/>
        <end position="162"/>
    </location>
</feature>
<keyword evidence="7" id="KW-0653">Protein transport</keyword>
<dbReference type="GO" id="GO:0070631">
    <property type="term" value="P:spindle pole body localization"/>
    <property type="evidence" value="ECO:0007669"/>
    <property type="project" value="TreeGrafter"/>
</dbReference>
<evidence type="ECO:0000256" key="12">
    <source>
        <dbReference type="ARBA" id="ARBA00023242"/>
    </source>
</evidence>
<dbReference type="OrthoDB" id="67850at2759"/>
<dbReference type="GO" id="GO:0005816">
    <property type="term" value="C:spindle pole body"/>
    <property type="evidence" value="ECO:0007669"/>
    <property type="project" value="TreeGrafter"/>
</dbReference>
<evidence type="ECO:0000256" key="9">
    <source>
        <dbReference type="ARBA" id="ARBA00023010"/>
    </source>
</evidence>
<comment type="caution">
    <text evidence="14">The sequence shown here is derived from an EMBL/GenBank/DDBJ whole genome shotgun (WGS) entry which is preliminary data.</text>
</comment>
<keyword evidence="4" id="KW-0813">Transport</keyword>
<keyword evidence="6" id="KW-0509">mRNA transport</keyword>
<keyword evidence="8 13" id="KW-1133">Transmembrane helix</keyword>
<keyword evidence="9" id="KW-0811">Translocation</keyword>
<organism evidence="14 15">
    <name type="scientific">Botryosphaeria dothidea</name>
    <dbReference type="NCBI Taxonomy" id="55169"/>
    <lineage>
        <taxon>Eukaryota</taxon>
        <taxon>Fungi</taxon>
        <taxon>Dikarya</taxon>
        <taxon>Ascomycota</taxon>
        <taxon>Pezizomycotina</taxon>
        <taxon>Dothideomycetes</taxon>
        <taxon>Dothideomycetes incertae sedis</taxon>
        <taxon>Botryosphaeriales</taxon>
        <taxon>Botryosphaeriaceae</taxon>
        <taxon>Botryosphaeria</taxon>
    </lineage>
</organism>